<gene>
    <name evidence="1" type="ORF">ABZ071_26740</name>
</gene>
<proteinExistence type="predicted"/>
<organism evidence="1 2">
    <name type="scientific">Micromonospora fulviviridis</name>
    <dbReference type="NCBI Taxonomy" id="47860"/>
    <lineage>
        <taxon>Bacteria</taxon>
        <taxon>Bacillati</taxon>
        <taxon>Actinomycetota</taxon>
        <taxon>Actinomycetes</taxon>
        <taxon>Micromonosporales</taxon>
        <taxon>Micromonosporaceae</taxon>
        <taxon>Micromonospora</taxon>
    </lineage>
</organism>
<accession>A0ABV2VRK6</accession>
<reference evidence="1 2" key="1">
    <citation type="submission" date="2024-06" db="EMBL/GenBank/DDBJ databases">
        <title>The Natural Products Discovery Center: Release of the First 8490 Sequenced Strains for Exploring Actinobacteria Biosynthetic Diversity.</title>
        <authorList>
            <person name="Kalkreuter E."/>
            <person name="Kautsar S.A."/>
            <person name="Yang D."/>
            <person name="Bader C.D."/>
            <person name="Teijaro C.N."/>
            <person name="Fluegel L."/>
            <person name="Davis C.M."/>
            <person name="Simpson J.R."/>
            <person name="Lauterbach L."/>
            <person name="Steele A.D."/>
            <person name="Gui C."/>
            <person name="Meng S."/>
            <person name="Li G."/>
            <person name="Viehrig K."/>
            <person name="Ye F."/>
            <person name="Su P."/>
            <person name="Kiefer A.F."/>
            <person name="Nichols A."/>
            <person name="Cepeda A.J."/>
            <person name="Yan W."/>
            <person name="Fan B."/>
            <person name="Jiang Y."/>
            <person name="Adhikari A."/>
            <person name="Zheng C.-J."/>
            <person name="Schuster L."/>
            <person name="Cowan T.M."/>
            <person name="Smanski M.J."/>
            <person name="Chevrette M.G."/>
            <person name="De Carvalho L.P.S."/>
            <person name="Shen B."/>
        </authorList>
    </citation>
    <scope>NUCLEOTIDE SEQUENCE [LARGE SCALE GENOMIC DNA]</scope>
    <source>
        <strain evidence="1 2">NPDC006286</strain>
    </source>
</reference>
<evidence type="ECO:0000313" key="1">
    <source>
        <dbReference type="EMBL" id="MEU0155438.1"/>
    </source>
</evidence>
<sequence>MRFGTLGLPGTNTVNELPLHGHRYKVVAGPRSTVVHQDGQPLFMANGARVVVRDFVVAGGTVTFTVKADGEATLRVFSDGGGKPRTVTVPEGTTEVRL</sequence>
<protein>
    <submittedName>
        <fullName evidence="1">Uncharacterized protein</fullName>
    </submittedName>
</protein>
<dbReference type="EMBL" id="JBEXRX010000108">
    <property type="protein sequence ID" value="MEU0155438.1"/>
    <property type="molecule type" value="Genomic_DNA"/>
</dbReference>
<name>A0ABV2VRK6_9ACTN</name>
<comment type="caution">
    <text evidence="1">The sequence shown here is derived from an EMBL/GenBank/DDBJ whole genome shotgun (WGS) entry which is preliminary data.</text>
</comment>
<dbReference type="Proteomes" id="UP001550348">
    <property type="component" value="Unassembled WGS sequence"/>
</dbReference>
<dbReference type="RefSeq" id="WP_355667036.1">
    <property type="nucleotide sequence ID" value="NZ_JBEXRX010000108.1"/>
</dbReference>
<evidence type="ECO:0000313" key="2">
    <source>
        <dbReference type="Proteomes" id="UP001550348"/>
    </source>
</evidence>
<keyword evidence="2" id="KW-1185">Reference proteome</keyword>